<feature type="compositionally biased region" description="Low complexity" evidence="4">
    <location>
        <begin position="343"/>
        <end position="361"/>
    </location>
</feature>
<feature type="region of interest" description="Disordered" evidence="4">
    <location>
        <begin position="1"/>
        <end position="30"/>
    </location>
</feature>
<feature type="region of interest" description="Disordered" evidence="4">
    <location>
        <begin position="140"/>
        <end position="219"/>
    </location>
</feature>
<dbReference type="GO" id="GO:0003729">
    <property type="term" value="F:mRNA binding"/>
    <property type="evidence" value="ECO:0007669"/>
    <property type="project" value="TreeGrafter"/>
</dbReference>
<feature type="region of interest" description="Disordered" evidence="4">
    <location>
        <begin position="338"/>
        <end position="368"/>
    </location>
</feature>
<feature type="domain" description="SAM" evidence="5">
    <location>
        <begin position="621"/>
        <end position="679"/>
    </location>
</feature>
<evidence type="ECO:0000256" key="4">
    <source>
        <dbReference type="SAM" id="MobiDB-lite"/>
    </source>
</evidence>
<dbReference type="PANTHER" id="PTHR12515:SF5">
    <property type="entry name" value="PROTEIN SMAUG"/>
    <property type="match status" value="1"/>
</dbReference>
<protein>
    <submittedName>
        <fullName evidence="6">Protein VTS1</fullName>
    </submittedName>
</protein>
<feature type="compositionally biased region" description="Low complexity" evidence="4">
    <location>
        <begin position="566"/>
        <end position="581"/>
    </location>
</feature>
<dbReference type="InterPro" id="IPR050897">
    <property type="entry name" value="SMAUG/VTS1_RNA-bind"/>
</dbReference>
<gene>
    <name evidence="6" type="ORF">AYI68_g2678</name>
</gene>
<dbReference type="OrthoDB" id="2155283at2759"/>
<keyword evidence="7" id="KW-1185">Reference proteome</keyword>
<accession>A0A1R0H219</accession>
<keyword evidence="2" id="KW-0963">Cytoplasm</keyword>
<dbReference type="Gene3D" id="1.10.150.50">
    <property type="entry name" value="Transcription Factor, Ets-1"/>
    <property type="match status" value="1"/>
</dbReference>
<comment type="caution">
    <text evidence="6">The sequence shown here is derived from an EMBL/GenBank/DDBJ whole genome shotgun (WGS) entry which is preliminary data.</text>
</comment>
<dbReference type="SMART" id="SM00454">
    <property type="entry name" value="SAM"/>
    <property type="match status" value="1"/>
</dbReference>
<dbReference type="Pfam" id="PF00536">
    <property type="entry name" value="SAM_1"/>
    <property type="match status" value="1"/>
</dbReference>
<feature type="region of interest" description="Disordered" evidence="4">
    <location>
        <begin position="522"/>
        <end position="590"/>
    </location>
</feature>
<feature type="compositionally biased region" description="Basic and acidic residues" evidence="4">
    <location>
        <begin position="141"/>
        <end position="150"/>
    </location>
</feature>
<sequence length="682" mass="75897">MMSPSKTYSRTSSKPNQNVLGSRQSQGQGPIHINAKERPASAIFFANATHTLPEANQIDEWFESLTQYEDMLEDMAKVSLDPIFKDELNAIDQWFSVLSEPERTAALYNLIQHSSDVQIRFFITILQQMAKTEQPLSTLYEGDRNSKDLDSYSQYNHNNRGSQLRSSSNYNPNYDSNRNSGFPGSNSIQNYSSYRGDSDRNIGIEDDLRNSSYGPKDSAVDLERIPSESQSSIFNKNSWNIDSSTGKDGYMFGSSSTMLRNRDSMSKKDPVISGNGLDYSNTGSNRWIQNSLHVNNMVVSNENPPNRRSSFLDRPSSLIEADSNPDWRNKAASQNQNFSGAISFGSGNSLNQQNSSNPNLGISSSPRTSGFLLNSGRQSFVEKDRGSIRWSTFSDNLDSYIPVNQDRSPSLTSILDNQNIGDRRSISSRLSMVLSANRDLNSQIPPPPGVYPSLQSSSSFRSSQNNNPSNFSNNYSTSQKKEEIYSDHSSRINSKIDNNGAGVNKSATYNNYSVQNNRYISTDSKSNQYSSNQYSTTKVPNEGMSSVTHSKVQSLIKQKAAGLRVSNNSSNSTQSPSVPSPETRTPKPSIKITEEISQSGLESENKGLKQATEPLDLDLLNDVSAWMKSLRLHKYIPCFEGMNYRQIIELDDADLTKIGVQALGARRKMLKVFESVKLELGC</sequence>
<feature type="compositionally biased region" description="Polar residues" evidence="4">
    <location>
        <begin position="182"/>
        <end position="195"/>
    </location>
</feature>
<evidence type="ECO:0000313" key="6">
    <source>
        <dbReference type="EMBL" id="OLY83194.1"/>
    </source>
</evidence>
<proteinExistence type="predicted"/>
<dbReference type="SUPFAM" id="SSF47769">
    <property type="entry name" value="SAM/Pointed domain"/>
    <property type="match status" value="1"/>
</dbReference>
<dbReference type="AlphaFoldDB" id="A0A1R0H219"/>
<reference evidence="6 7" key="1">
    <citation type="journal article" date="2016" name="Mol. Biol. Evol.">
        <title>Genome-Wide Survey of Gut Fungi (Harpellales) Reveals the First Horizontally Transferred Ubiquitin Gene from a Mosquito Host.</title>
        <authorList>
            <person name="Wang Y."/>
            <person name="White M.M."/>
            <person name="Kvist S."/>
            <person name="Moncalvo J.M."/>
        </authorList>
    </citation>
    <scope>NUCLEOTIDE SEQUENCE [LARGE SCALE GENOMIC DNA]</scope>
    <source>
        <strain evidence="6 7">ALG-7-W6</strain>
    </source>
</reference>
<feature type="compositionally biased region" description="Basic and acidic residues" evidence="4">
    <location>
        <begin position="196"/>
        <end position="209"/>
    </location>
</feature>
<comment type="subcellular location">
    <subcellularLocation>
        <location evidence="1">Cytoplasm</location>
    </subcellularLocation>
</comment>
<feature type="compositionally biased region" description="Polar residues" evidence="4">
    <location>
        <begin position="543"/>
        <end position="556"/>
    </location>
</feature>
<dbReference type="STRING" id="133383.A0A1R0H219"/>
<evidence type="ECO:0000256" key="3">
    <source>
        <dbReference type="ARBA" id="ARBA00022884"/>
    </source>
</evidence>
<dbReference type="InterPro" id="IPR001660">
    <property type="entry name" value="SAM"/>
</dbReference>
<name>A0A1R0H219_9FUNG</name>
<feature type="compositionally biased region" description="Polar residues" evidence="4">
    <location>
        <begin position="1"/>
        <end position="28"/>
    </location>
</feature>
<feature type="compositionally biased region" description="Polar residues" evidence="4">
    <location>
        <begin position="151"/>
        <end position="164"/>
    </location>
</feature>
<feature type="compositionally biased region" description="Basic and acidic residues" evidence="4">
    <location>
        <begin position="479"/>
        <end position="490"/>
    </location>
</feature>
<dbReference type="PANTHER" id="PTHR12515">
    <property type="entry name" value="STERILE ALPHA MOTIF DOMAIN CONTAINING PROTEIN 4-RELATED"/>
    <property type="match status" value="1"/>
</dbReference>
<keyword evidence="3" id="KW-0694">RNA-binding</keyword>
<feature type="compositionally biased region" description="Low complexity" evidence="4">
    <location>
        <begin position="526"/>
        <end position="537"/>
    </location>
</feature>
<dbReference type="EMBL" id="LSSL01001019">
    <property type="protein sequence ID" value="OLY83194.1"/>
    <property type="molecule type" value="Genomic_DNA"/>
</dbReference>
<evidence type="ECO:0000256" key="2">
    <source>
        <dbReference type="ARBA" id="ARBA00022490"/>
    </source>
</evidence>
<dbReference type="Pfam" id="PF25479">
    <property type="entry name" value="Vts1"/>
    <property type="match status" value="1"/>
</dbReference>
<dbReference type="PROSITE" id="PS50105">
    <property type="entry name" value="SAM_DOMAIN"/>
    <property type="match status" value="1"/>
</dbReference>
<feature type="compositionally biased region" description="Low complexity" evidence="4">
    <location>
        <begin position="451"/>
        <end position="478"/>
    </location>
</feature>
<dbReference type="InterPro" id="IPR013761">
    <property type="entry name" value="SAM/pointed_sf"/>
</dbReference>
<feature type="region of interest" description="Disordered" evidence="4">
    <location>
        <begin position="439"/>
        <end position="507"/>
    </location>
</feature>
<evidence type="ECO:0000256" key="1">
    <source>
        <dbReference type="ARBA" id="ARBA00004496"/>
    </source>
</evidence>
<evidence type="ECO:0000259" key="5">
    <source>
        <dbReference type="PROSITE" id="PS50105"/>
    </source>
</evidence>
<feature type="compositionally biased region" description="Low complexity" evidence="4">
    <location>
        <begin position="165"/>
        <end position="180"/>
    </location>
</feature>
<dbReference type="InterPro" id="IPR057327">
    <property type="entry name" value="Vts1_dom"/>
</dbReference>
<organism evidence="6 7">
    <name type="scientific">Smittium mucronatum</name>
    <dbReference type="NCBI Taxonomy" id="133383"/>
    <lineage>
        <taxon>Eukaryota</taxon>
        <taxon>Fungi</taxon>
        <taxon>Fungi incertae sedis</taxon>
        <taxon>Zoopagomycota</taxon>
        <taxon>Kickxellomycotina</taxon>
        <taxon>Harpellomycetes</taxon>
        <taxon>Harpellales</taxon>
        <taxon>Legeriomycetaceae</taxon>
        <taxon>Smittium</taxon>
    </lineage>
</organism>
<evidence type="ECO:0000313" key="7">
    <source>
        <dbReference type="Proteomes" id="UP000187455"/>
    </source>
</evidence>
<dbReference type="GO" id="GO:0000932">
    <property type="term" value="C:P-body"/>
    <property type="evidence" value="ECO:0007669"/>
    <property type="project" value="TreeGrafter"/>
</dbReference>
<dbReference type="Proteomes" id="UP000187455">
    <property type="component" value="Unassembled WGS sequence"/>
</dbReference>
<dbReference type="GO" id="GO:0000289">
    <property type="term" value="P:nuclear-transcribed mRNA poly(A) tail shortening"/>
    <property type="evidence" value="ECO:0007669"/>
    <property type="project" value="TreeGrafter"/>
</dbReference>